<accession>A0A9Q1F1C1</accession>
<proteinExistence type="predicted"/>
<sequence length="108" mass="12543">MLFIYIRALNYHRVNRIFFILDEEIGNRFLDFPVGGGNPKRHKKYTVHKTEDVRSIEEEEEKGTDVTRSLPETPRDSFVLPFLEAAAIEHHNVVIACLFCLTRNGQVL</sequence>
<comment type="caution">
    <text evidence="1">The sequence shown here is derived from an EMBL/GenBank/DDBJ whole genome shotgun (WGS) entry which is preliminary data.</text>
</comment>
<keyword evidence="2" id="KW-1185">Reference proteome</keyword>
<evidence type="ECO:0000313" key="1">
    <source>
        <dbReference type="EMBL" id="KAJ8348889.1"/>
    </source>
</evidence>
<dbReference type="Proteomes" id="UP001152622">
    <property type="component" value="Chromosome 10"/>
</dbReference>
<reference evidence="1" key="1">
    <citation type="journal article" date="2023" name="Science">
        <title>Genome structures resolve the early diversification of teleost fishes.</title>
        <authorList>
            <person name="Parey E."/>
            <person name="Louis A."/>
            <person name="Montfort J."/>
            <person name="Bouchez O."/>
            <person name="Roques C."/>
            <person name="Iampietro C."/>
            <person name="Lluch J."/>
            <person name="Castinel A."/>
            <person name="Donnadieu C."/>
            <person name="Desvignes T."/>
            <person name="Floi Bucao C."/>
            <person name="Jouanno E."/>
            <person name="Wen M."/>
            <person name="Mejri S."/>
            <person name="Dirks R."/>
            <person name="Jansen H."/>
            <person name="Henkel C."/>
            <person name="Chen W.J."/>
            <person name="Zahm M."/>
            <person name="Cabau C."/>
            <person name="Klopp C."/>
            <person name="Thompson A.W."/>
            <person name="Robinson-Rechavi M."/>
            <person name="Braasch I."/>
            <person name="Lecointre G."/>
            <person name="Bobe J."/>
            <person name="Postlethwait J.H."/>
            <person name="Berthelot C."/>
            <person name="Roest Crollius H."/>
            <person name="Guiguen Y."/>
        </authorList>
    </citation>
    <scope>NUCLEOTIDE SEQUENCE</scope>
    <source>
        <strain evidence="1">WJC10195</strain>
    </source>
</reference>
<organism evidence="1 2">
    <name type="scientific">Synaphobranchus kaupii</name>
    <name type="common">Kaup's arrowtooth eel</name>
    <dbReference type="NCBI Taxonomy" id="118154"/>
    <lineage>
        <taxon>Eukaryota</taxon>
        <taxon>Metazoa</taxon>
        <taxon>Chordata</taxon>
        <taxon>Craniata</taxon>
        <taxon>Vertebrata</taxon>
        <taxon>Euteleostomi</taxon>
        <taxon>Actinopterygii</taxon>
        <taxon>Neopterygii</taxon>
        <taxon>Teleostei</taxon>
        <taxon>Anguilliformes</taxon>
        <taxon>Synaphobranchidae</taxon>
        <taxon>Synaphobranchus</taxon>
    </lineage>
</organism>
<protein>
    <submittedName>
        <fullName evidence="1">Uncharacterized protein</fullName>
    </submittedName>
</protein>
<dbReference type="AlphaFoldDB" id="A0A9Q1F1C1"/>
<evidence type="ECO:0000313" key="2">
    <source>
        <dbReference type="Proteomes" id="UP001152622"/>
    </source>
</evidence>
<name>A0A9Q1F1C1_SYNKA</name>
<gene>
    <name evidence="1" type="ORF">SKAU_G00274780</name>
</gene>
<dbReference type="EMBL" id="JAINUF010000010">
    <property type="protein sequence ID" value="KAJ8348889.1"/>
    <property type="molecule type" value="Genomic_DNA"/>
</dbReference>